<accession>A0AAV7QTH8</accession>
<name>A0AAV7QTH8_PLEWA</name>
<reference evidence="1" key="1">
    <citation type="journal article" date="2022" name="bioRxiv">
        <title>Sequencing and chromosome-scale assembly of the giantPleurodeles waltlgenome.</title>
        <authorList>
            <person name="Brown T."/>
            <person name="Elewa A."/>
            <person name="Iarovenko S."/>
            <person name="Subramanian E."/>
            <person name="Araus A.J."/>
            <person name="Petzold A."/>
            <person name="Susuki M."/>
            <person name="Suzuki K.-i.T."/>
            <person name="Hayashi T."/>
            <person name="Toyoda A."/>
            <person name="Oliveira C."/>
            <person name="Osipova E."/>
            <person name="Leigh N.D."/>
            <person name="Simon A."/>
            <person name="Yun M.H."/>
        </authorList>
    </citation>
    <scope>NUCLEOTIDE SEQUENCE</scope>
    <source>
        <strain evidence="1">20211129_DDA</strain>
        <tissue evidence="1">Liver</tissue>
    </source>
</reference>
<organism evidence="1 2">
    <name type="scientific">Pleurodeles waltl</name>
    <name type="common">Iberian ribbed newt</name>
    <dbReference type="NCBI Taxonomy" id="8319"/>
    <lineage>
        <taxon>Eukaryota</taxon>
        <taxon>Metazoa</taxon>
        <taxon>Chordata</taxon>
        <taxon>Craniata</taxon>
        <taxon>Vertebrata</taxon>
        <taxon>Euteleostomi</taxon>
        <taxon>Amphibia</taxon>
        <taxon>Batrachia</taxon>
        <taxon>Caudata</taxon>
        <taxon>Salamandroidea</taxon>
        <taxon>Salamandridae</taxon>
        <taxon>Pleurodelinae</taxon>
        <taxon>Pleurodeles</taxon>
    </lineage>
</organism>
<evidence type="ECO:0000313" key="1">
    <source>
        <dbReference type="EMBL" id="KAJ1142661.1"/>
    </source>
</evidence>
<dbReference type="Proteomes" id="UP001066276">
    <property type="component" value="Chromosome 6"/>
</dbReference>
<dbReference type="AlphaFoldDB" id="A0AAV7QTH8"/>
<sequence length="175" mass="19871">MEVGALRKQMAQVTSKSGALEARLEDVKGRVRHNNVHLLRFLERAESCTVEVFLEHIRDVLQPVGLSCVFVVERAHRALVAPPRPGAPPGAIIARLLNYRDRDCNLRAARETDNVLLENHKISIYADYTNKVQTSRKGFMEVKAKLRAMNIRYMLLYPAHLKVISGGKSHFFDRP</sequence>
<comment type="caution">
    <text evidence="1">The sequence shown here is derived from an EMBL/GenBank/DDBJ whole genome shotgun (WGS) entry which is preliminary data.</text>
</comment>
<dbReference type="InterPro" id="IPR004244">
    <property type="entry name" value="Transposase_22"/>
</dbReference>
<dbReference type="InterPro" id="IPR042566">
    <property type="entry name" value="L1_C"/>
</dbReference>
<keyword evidence="2" id="KW-1185">Reference proteome</keyword>
<protein>
    <submittedName>
        <fullName evidence="1">Uncharacterized protein</fullName>
    </submittedName>
</protein>
<dbReference type="EMBL" id="JANPWB010000010">
    <property type="protein sequence ID" value="KAJ1142661.1"/>
    <property type="molecule type" value="Genomic_DNA"/>
</dbReference>
<dbReference type="PANTHER" id="PTHR11505">
    <property type="entry name" value="L1 TRANSPOSABLE ELEMENT-RELATED"/>
    <property type="match status" value="1"/>
</dbReference>
<evidence type="ECO:0000313" key="2">
    <source>
        <dbReference type="Proteomes" id="UP001066276"/>
    </source>
</evidence>
<gene>
    <name evidence="1" type="ORF">NDU88_008974</name>
</gene>
<dbReference type="Gene3D" id="3.30.250.20">
    <property type="entry name" value="L1 transposable element, C-terminal domain"/>
    <property type="match status" value="1"/>
</dbReference>
<proteinExistence type="predicted"/>